<evidence type="ECO:0000256" key="2">
    <source>
        <dbReference type="ARBA" id="ARBA00022801"/>
    </source>
</evidence>
<dbReference type="InterPro" id="IPR003140">
    <property type="entry name" value="PLipase/COase/thioEstase"/>
</dbReference>
<dbReference type="Pfam" id="PF02230">
    <property type="entry name" value="Abhydrolase_2"/>
    <property type="match status" value="1"/>
</dbReference>
<dbReference type="PANTHER" id="PTHR10655">
    <property type="entry name" value="LYSOPHOSPHOLIPASE-RELATED"/>
    <property type="match status" value="1"/>
</dbReference>
<reference evidence="4 5" key="1">
    <citation type="journal article" date="2021" name="Environ. Microbiol.">
        <title>Genetic insights into the dark matter of the mammalian gut microbiota through targeted genome reconstruction.</title>
        <authorList>
            <person name="Lugli G.A."/>
            <person name="Alessandri G."/>
            <person name="Milani C."/>
            <person name="Viappiani A."/>
            <person name="Fontana F."/>
            <person name="Tarracchini C."/>
            <person name="Mancabelli L."/>
            <person name="Argentini C."/>
            <person name="Ruiz L."/>
            <person name="Margolles A."/>
            <person name="van Sinderen D."/>
            <person name="Turroni F."/>
            <person name="Ventura M."/>
        </authorList>
    </citation>
    <scope>NUCLEOTIDE SEQUENCE [LARGE SCALE GENOMIC DNA]</scope>
    <source>
        <strain evidence="4 5">MA2</strain>
    </source>
</reference>
<protein>
    <submittedName>
        <fullName evidence="4">Esterase</fullName>
    </submittedName>
</protein>
<sequence length="244" mass="27367">MPDDRRHTRHTRRAKRRDMTIDLTEAQYSRGGGATHPTHPMFLCLHGWGSNEMEMADLMRQIAPYNDYASLRGPVRLAGGDAFSPGAYAWFGERVPTGEDLDRAAYELALSIDRWVTNNLPDERQVVPLGFSQGGLLAVHLLRVNPKRYRAAVSLSGYLAPGVVPGTAPADGILDNYNVPVFYTYGKNDDVVPKYELFAAQAWLGEHTWLTTKSYRALDHNVSLEELTDLRQWLLDHDITSGIL</sequence>
<evidence type="ECO:0000313" key="5">
    <source>
        <dbReference type="Proteomes" id="UP000773064"/>
    </source>
</evidence>
<dbReference type="InterPro" id="IPR029058">
    <property type="entry name" value="AB_hydrolase_fold"/>
</dbReference>
<keyword evidence="5" id="KW-1185">Reference proteome</keyword>
<keyword evidence="2" id="KW-0378">Hydrolase</keyword>
<evidence type="ECO:0000256" key="1">
    <source>
        <dbReference type="ARBA" id="ARBA00006499"/>
    </source>
</evidence>
<comment type="similarity">
    <text evidence="1">Belongs to the AB hydrolase superfamily. AB hydrolase 2 family.</text>
</comment>
<dbReference type="SUPFAM" id="SSF53474">
    <property type="entry name" value="alpha/beta-Hydrolases"/>
    <property type="match status" value="1"/>
</dbReference>
<proteinExistence type="inferred from homology"/>
<dbReference type="InterPro" id="IPR050565">
    <property type="entry name" value="LYPA1-2/EST-like"/>
</dbReference>
<dbReference type="PANTHER" id="PTHR10655:SF17">
    <property type="entry name" value="LYSOPHOSPHOLIPASE-LIKE PROTEIN 1"/>
    <property type="match status" value="1"/>
</dbReference>
<feature type="domain" description="Phospholipase/carboxylesterase/thioesterase" evidence="3">
    <location>
        <begin position="36"/>
        <end position="234"/>
    </location>
</feature>
<comment type="caution">
    <text evidence="4">The sequence shown here is derived from an EMBL/GenBank/DDBJ whole genome shotgun (WGS) entry which is preliminary data.</text>
</comment>
<organism evidence="4 5">
    <name type="scientific">Bifidobacterium santillanense</name>
    <dbReference type="NCBI Taxonomy" id="2809028"/>
    <lineage>
        <taxon>Bacteria</taxon>
        <taxon>Bacillati</taxon>
        <taxon>Actinomycetota</taxon>
        <taxon>Actinomycetes</taxon>
        <taxon>Bifidobacteriales</taxon>
        <taxon>Bifidobacteriaceae</taxon>
        <taxon>Bifidobacterium</taxon>
    </lineage>
</organism>
<dbReference type="EMBL" id="JAFEJS010000003">
    <property type="protein sequence ID" value="MBT1172571.1"/>
    <property type="molecule type" value="Genomic_DNA"/>
</dbReference>
<dbReference type="Gene3D" id="3.40.50.1820">
    <property type="entry name" value="alpha/beta hydrolase"/>
    <property type="match status" value="1"/>
</dbReference>
<evidence type="ECO:0000259" key="3">
    <source>
        <dbReference type="Pfam" id="PF02230"/>
    </source>
</evidence>
<name>A0ABS5UNT1_9BIFI</name>
<evidence type="ECO:0000313" key="4">
    <source>
        <dbReference type="EMBL" id="MBT1172571.1"/>
    </source>
</evidence>
<gene>
    <name evidence="4" type="ORF">JS528_04205</name>
</gene>
<accession>A0ABS5UNT1</accession>
<dbReference type="Proteomes" id="UP000773064">
    <property type="component" value="Unassembled WGS sequence"/>
</dbReference>